<proteinExistence type="predicted"/>
<dbReference type="SUPFAM" id="SSF64376">
    <property type="entry name" value="YlxR-like"/>
    <property type="match status" value="1"/>
</dbReference>
<dbReference type="Proteomes" id="UP000617426">
    <property type="component" value="Unassembled WGS sequence"/>
</dbReference>
<dbReference type="InterPro" id="IPR035931">
    <property type="entry name" value="YlxR-like_sf"/>
</dbReference>
<protein>
    <submittedName>
        <fullName evidence="2">RNA-binding protein YlxR (DUF448 family)</fullName>
    </submittedName>
</protein>
<name>A0A923E3W1_9ACTO</name>
<keyword evidence="3" id="KW-1185">Reference proteome</keyword>
<reference evidence="2" key="1">
    <citation type="submission" date="2020-08" db="EMBL/GenBank/DDBJ databases">
        <title>Sequencing the genomes of 1000 actinobacteria strains.</title>
        <authorList>
            <person name="Klenk H.-P."/>
        </authorList>
    </citation>
    <scope>NUCLEOTIDE SEQUENCE</scope>
    <source>
        <strain evidence="2">DSM 10695</strain>
    </source>
</reference>
<dbReference type="AlphaFoldDB" id="A0A923E3W1"/>
<dbReference type="Gene3D" id="3.30.1230.10">
    <property type="entry name" value="YlxR-like"/>
    <property type="match status" value="1"/>
</dbReference>
<dbReference type="Pfam" id="PF04296">
    <property type="entry name" value="YlxR"/>
    <property type="match status" value="1"/>
</dbReference>
<organism evidence="2 3">
    <name type="scientific">Schaalia hyovaginalis</name>
    <dbReference type="NCBI Taxonomy" id="29316"/>
    <lineage>
        <taxon>Bacteria</taxon>
        <taxon>Bacillati</taxon>
        <taxon>Actinomycetota</taxon>
        <taxon>Actinomycetes</taxon>
        <taxon>Actinomycetales</taxon>
        <taxon>Actinomycetaceae</taxon>
        <taxon>Schaalia</taxon>
    </lineage>
</organism>
<gene>
    <name evidence="2" type="ORF">HD592_000963</name>
</gene>
<comment type="caution">
    <text evidence="2">The sequence shown here is derived from an EMBL/GenBank/DDBJ whole genome shotgun (WGS) entry which is preliminary data.</text>
</comment>
<feature type="domain" description="YlxR" evidence="1">
    <location>
        <begin position="2"/>
        <end position="51"/>
    </location>
</feature>
<evidence type="ECO:0000313" key="2">
    <source>
        <dbReference type="EMBL" id="MBB6334398.1"/>
    </source>
</evidence>
<dbReference type="InterPro" id="IPR007393">
    <property type="entry name" value="YlxR_dom"/>
</dbReference>
<sequence length="65" mass="7474">MTLDPEAVRPGRGAWIHPDPRCVDRARRTRALRRALRLQEDPPEDLWDALEKVVKSRASSTPDNE</sequence>
<evidence type="ECO:0000259" key="1">
    <source>
        <dbReference type="Pfam" id="PF04296"/>
    </source>
</evidence>
<evidence type="ECO:0000313" key="3">
    <source>
        <dbReference type="Proteomes" id="UP000617426"/>
    </source>
</evidence>
<dbReference type="EMBL" id="JACHMK010000001">
    <property type="protein sequence ID" value="MBB6334398.1"/>
    <property type="molecule type" value="Genomic_DNA"/>
</dbReference>
<accession>A0A923E3W1</accession>